<dbReference type="AlphaFoldDB" id="A0A5B8VQU7"/>
<dbReference type="InterPro" id="IPR052017">
    <property type="entry name" value="TSUP"/>
</dbReference>
<name>A0A5B8VQU7_9BACT</name>
<dbReference type="Proteomes" id="UP000321291">
    <property type="component" value="Chromosome"/>
</dbReference>
<dbReference type="PANTHER" id="PTHR30269">
    <property type="entry name" value="TRANSMEMBRANE PROTEIN YFCA"/>
    <property type="match status" value="1"/>
</dbReference>
<keyword evidence="3" id="KW-0813">Transport</keyword>
<keyword evidence="10" id="KW-1185">Reference proteome</keyword>
<dbReference type="RefSeq" id="WP_146785346.1">
    <property type="nucleotide sequence ID" value="NZ_CP042434.1"/>
</dbReference>
<comment type="subcellular location">
    <subcellularLocation>
        <location evidence="1 8">Cell membrane</location>
        <topology evidence="1 8">Multi-pass membrane protein</topology>
    </subcellularLocation>
</comment>
<evidence type="ECO:0000256" key="7">
    <source>
        <dbReference type="ARBA" id="ARBA00023136"/>
    </source>
</evidence>
<dbReference type="PANTHER" id="PTHR30269:SF37">
    <property type="entry name" value="MEMBRANE TRANSPORTER PROTEIN"/>
    <property type="match status" value="1"/>
</dbReference>
<keyword evidence="7 8" id="KW-0472">Membrane</keyword>
<accession>A0A5B8VQU7</accession>
<keyword evidence="5 8" id="KW-0812">Transmembrane</keyword>
<protein>
    <recommendedName>
        <fullName evidence="8">Probable membrane transporter protein</fullName>
    </recommendedName>
</protein>
<dbReference type="KEGG" id="agi:FSB73_17930"/>
<feature type="transmembrane region" description="Helical" evidence="8">
    <location>
        <begin position="134"/>
        <end position="154"/>
    </location>
</feature>
<keyword evidence="4 8" id="KW-1003">Cell membrane</keyword>
<evidence type="ECO:0000256" key="2">
    <source>
        <dbReference type="ARBA" id="ARBA00009142"/>
    </source>
</evidence>
<evidence type="ECO:0000256" key="6">
    <source>
        <dbReference type="ARBA" id="ARBA00022989"/>
    </source>
</evidence>
<comment type="similarity">
    <text evidence="2 8">Belongs to the 4-toluene sulfonate uptake permease (TSUP) (TC 2.A.102) family.</text>
</comment>
<reference evidence="9 10" key="1">
    <citation type="journal article" date="2017" name="Int. J. Syst. Evol. Microbiol.">
        <title>Arachidicoccus ginsenosidivorans sp. nov., with ginsenoside-converting activity isolated from ginseng cultivating soil.</title>
        <authorList>
            <person name="Siddiqi M.Z."/>
            <person name="Aslam Z."/>
            <person name="Im W.T."/>
        </authorList>
    </citation>
    <scope>NUCLEOTIDE SEQUENCE [LARGE SCALE GENOMIC DNA]</scope>
    <source>
        <strain evidence="9 10">Gsoil 809</strain>
    </source>
</reference>
<feature type="transmembrane region" description="Helical" evidence="8">
    <location>
        <begin position="204"/>
        <end position="222"/>
    </location>
</feature>
<evidence type="ECO:0000256" key="4">
    <source>
        <dbReference type="ARBA" id="ARBA00022475"/>
    </source>
</evidence>
<feature type="transmembrane region" description="Helical" evidence="8">
    <location>
        <begin position="32"/>
        <end position="58"/>
    </location>
</feature>
<evidence type="ECO:0000256" key="5">
    <source>
        <dbReference type="ARBA" id="ARBA00022692"/>
    </source>
</evidence>
<feature type="transmembrane region" description="Helical" evidence="8">
    <location>
        <begin position="228"/>
        <end position="247"/>
    </location>
</feature>
<feature type="transmembrane region" description="Helical" evidence="8">
    <location>
        <begin position="70"/>
        <end position="89"/>
    </location>
</feature>
<dbReference type="GO" id="GO:0005886">
    <property type="term" value="C:plasma membrane"/>
    <property type="evidence" value="ECO:0007669"/>
    <property type="project" value="UniProtKB-SubCell"/>
</dbReference>
<dbReference type="EMBL" id="CP042434">
    <property type="protein sequence ID" value="QEC73272.1"/>
    <property type="molecule type" value="Genomic_DNA"/>
</dbReference>
<gene>
    <name evidence="9" type="ORF">FSB73_17930</name>
</gene>
<evidence type="ECO:0000313" key="9">
    <source>
        <dbReference type="EMBL" id="QEC73272.1"/>
    </source>
</evidence>
<dbReference type="OrthoDB" id="668749at2"/>
<feature type="transmembrane region" description="Helical" evidence="8">
    <location>
        <begin position="95"/>
        <end position="113"/>
    </location>
</feature>
<evidence type="ECO:0000256" key="3">
    <source>
        <dbReference type="ARBA" id="ARBA00022448"/>
    </source>
</evidence>
<keyword evidence="6 8" id="KW-1133">Transmembrane helix</keyword>
<sequence length="251" mass="27838">MDLTIAIILISFFSSFIRSTFGFGEALVALPLLALILPLRVAVPLAIMLSIAIALLVVLQDHQHIHFQQAKWLIISALPGIPLGLYLMLQLKEDVTKIALGLLICLFSIYSIFKKPRQSKQHSQNGQITQKRRTGLLYLMGFLSGLLGGAYGLNGPPLVYYGDKQGWSAAHFRATLQAYFLPASTFALVGFIAKSMVTAQVLHYFWIALPSAIPAIYLGRWLNKQFTTGIFFKIVYGLLLLLGIILMRSNI</sequence>
<dbReference type="InterPro" id="IPR002781">
    <property type="entry name" value="TM_pro_TauE-like"/>
</dbReference>
<evidence type="ECO:0000313" key="10">
    <source>
        <dbReference type="Proteomes" id="UP000321291"/>
    </source>
</evidence>
<proteinExistence type="inferred from homology"/>
<evidence type="ECO:0000256" key="8">
    <source>
        <dbReference type="RuleBase" id="RU363041"/>
    </source>
</evidence>
<evidence type="ECO:0000256" key="1">
    <source>
        <dbReference type="ARBA" id="ARBA00004651"/>
    </source>
</evidence>
<feature type="transmembrane region" description="Helical" evidence="8">
    <location>
        <begin position="174"/>
        <end position="192"/>
    </location>
</feature>
<dbReference type="Pfam" id="PF01925">
    <property type="entry name" value="TauE"/>
    <property type="match status" value="1"/>
</dbReference>
<organism evidence="9 10">
    <name type="scientific">Arachidicoccus ginsenosidivorans</name>
    <dbReference type="NCBI Taxonomy" id="496057"/>
    <lineage>
        <taxon>Bacteria</taxon>
        <taxon>Pseudomonadati</taxon>
        <taxon>Bacteroidota</taxon>
        <taxon>Chitinophagia</taxon>
        <taxon>Chitinophagales</taxon>
        <taxon>Chitinophagaceae</taxon>
        <taxon>Arachidicoccus</taxon>
    </lineage>
</organism>